<proteinExistence type="predicted"/>
<reference evidence="4 5" key="2">
    <citation type="submission" date="2019-03" db="EMBL/GenBank/DDBJ databases">
        <title>Genomic Encyclopedia of Type Strains, Phase IV (KMG-IV): sequencing the most valuable type-strain genomes for metagenomic binning, comparative biology and taxonomic classification.</title>
        <authorList>
            <person name="Goeker M."/>
        </authorList>
    </citation>
    <scope>NUCLEOTIDE SEQUENCE [LARGE SCALE GENOMIC DNA]</scope>
    <source>
        <strain evidence="4 5">DSM 103426</strain>
    </source>
</reference>
<name>A0A4R3JS62_9FIRM</name>
<organism evidence="4 5">
    <name type="scientific">Faecalimonas umbilicata</name>
    <dbReference type="NCBI Taxonomy" id="1912855"/>
    <lineage>
        <taxon>Bacteria</taxon>
        <taxon>Bacillati</taxon>
        <taxon>Bacillota</taxon>
        <taxon>Clostridia</taxon>
        <taxon>Lachnospirales</taxon>
        <taxon>Lachnospiraceae</taxon>
        <taxon>Faecalimonas</taxon>
    </lineage>
</organism>
<dbReference type="Pfam" id="PF01381">
    <property type="entry name" value="HTH_3"/>
    <property type="match status" value="1"/>
</dbReference>
<dbReference type="InterPro" id="IPR050807">
    <property type="entry name" value="TransReg_Diox_bact_type"/>
</dbReference>
<dbReference type="GO" id="GO:0003700">
    <property type="term" value="F:DNA-binding transcription factor activity"/>
    <property type="evidence" value="ECO:0007669"/>
    <property type="project" value="TreeGrafter"/>
</dbReference>
<dbReference type="GO" id="GO:0003677">
    <property type="term" value="F:DNA binding"/>
    <property type="evidence" value="ECO:0007669"/>
    <property type="project" value="UniProtKB-KW"/>
</dbReference>
<dbReference type="EMBL" id="SLZV01000002">
    <property type="protein sequence ID" value="TCS69903.1"/>
    <property type="molecule type" value="Genomic_DNA"/>
</dbReference>
<dbReference type="Proteomes" id="UP000702954">
    <property type="component" value="Unassembled WGS sequence"/>
</dbReference>
<dbReference type="SUPFAM" id="SSF47413">
    <property type="entry name" value="lambda repressor-like DNA-binding domains"/>
    <property type="match status" value="1"/>
</dbReference>
<protein>
    <submittedName>
        <fullName evidence="3 4">Transcriptional regulator</fullName>
    </submittedName>
</protein>
<comment type="caution">
    <text evidence="4">The sequence shown here is derived from an EMBL/GenBank/DDBJ whole genome shotgun (WGS) entry which is preliminary data.</text>
</comment>
<reference evidence="3 6" key="1">
    <citation type="journal article" date="2018" name="Int. J. Syst. Evol. Microbiol.">
        <title>Draft Genome Sequence of Faecalimonas umbilicata JCM 30896T, an Acetate-Producing Bacterium Isolated from Human Feces.</title>
        <authorList>
            <person name="Sakamoto M."/>
            <person name="Ikeyama N."/>
            <person name="Yuki M."/>
            <person name="Ohkuma M."/>
        </authorList>
    </citation>
    <scope>NUCLEOTIDE SEQUENCE [LARGE SCALE GENOMIC DNA]</scope>
    <source>
        <strain evidence="3 6">EGH7</strain>
    </source>
</reference>
<dbReference type="PANTHER" id="PTHR46797:SF1">
    <property type="entry name" value="METHYLPHOSPHONATE SYNTHASE"/>
    <property type="match status" value="1"/>
</dbReference>
<feature type="domain" description="HTH cro/C1-type" evidence="2">
    <location>
        <begin position="11"/>
        <end position="65"/>
    </location>
</feature>
<evidence type="ECO:0000313" key="6">
    <source>
        <dbReference type="Proteomes" id="UP000702954"/>
    </source>
</evidence>
<dbReference type="Gene3D" id="1.10.260.40">
    <property type="entry name" value="lambda repressor-like DNA-binding domains"/>
    <property type="match status" value="1"/>
</dbReference>
<evidence type="ECO:0000259" key="2">
    <source>
        <dbReference type="PROSITE" id="PS50943"/>
    </source>
</evidence>
<dbReference type="InterPro" id="IPR010982">
    <property type="entry name" value="Lambda_DNA-bd_dom_sf"/>
</dbReference>
<sequence>MDHFTLFYKRLTQLRNKQGISARDMSLSLGQSESYINKIENGKALPSMSAFFYICDFLKIHPRDFFDESDKNPATSQELTQKFMNLTSKQQEHLLFLIDDLLTKDE</sequence>
<evidence type="ECO:0000313" key="4">
    <source>
        <dbReference type="EMBL" id="TCS69903.1"/>
    </source>
</evidence>
<dbReference type="GO" id="GO:0005829">
    <property type="term" value="C:cytosol"/>
    <property type="evidence" value="ECO:0007669"/>
    <property type="project" value="TreeGrafter"/>
</dbReference>
<dbReference type="SMART" id="SM00530">
    <property type="entry name" value="HTH_XRE"/>
    <property type="match status" value="1"/>
</dbReference>
<evidence type="ECO:0000313" key="5">
    <source>
        <dbReference type="Proteomes" id="UP000294613"/>
    </source>
</evidence>
<dbReference type="EMBL" id="BHEO01000008">
    <property type="protein sequence ID" value="GBU05309.1"/>
    <property type="molecule type" value="Genomic_DNA"/>
</dbReference>
<dbReference type="AlphaFoldDB" id="A0A4R3JS62"/>
<accession>A0A4R3JS62</accession>
<keyword evidence="6" id="KW-1185">Reference proteome</keyword>
<dbReference type="CDD" id="cd00093">
    <property type="entry name" value="HTH_XRE"/>
    <property type="match status" value="1"/>
</dbReference>
<dbReference type="RefSeq" id="WP_008976390.1">
    <property type="nucleotide sequence ID" value="NZ_BHEO01000008.1"/>
</dbReference>
<gene>
    <name evidence="4" type="ORF">EDD74_10270</name>
    <name evidence="3" type="ORF">FAEUMB_18500</name>
</gene>
<dbReference type="PANTHER" id="PTHR46797">
    <property type="entry name" value="HTH-TYPE TRANSCRIPTIONAL REGULATOR"/>
    <property type="match status" value="1"/>
</dbReference>
<evidence type="ECO:0000256" key="1">
    <source>
        <dbReference type="ARBA" id="ARBA00023125"/>
    </source>
</evidence>
<dbReference type="Proteomes" id="UP000294613">
    <property type="component" value="Unassembled WGS sequence"/>
</dbReference>
<keyword evidence="1 4" id="KW-0238">DNA-binding</keyword>
<dbReference type="InterPro" id="IPR001387">
    <property type="entry name" value="Cro/C1-type_HTH"/>
</dbReference>
<dbReference type="PROSITE" id="PS50943">
    <property type="entry name" value="HTH_CROC1"/>
    <property type="match status" value="1"/>
</dbReference>
<evidence type="ECO:0000313" key="3">
    <source>
        <dbReference type="EMBL" id="GBU05309.1"/>
    </source>
</evidence>